<name>A0A9J6ZAR0_9BACL</name>
<proteinExistence type="predicted"/>
<organism evidence="2 3">
    <name type="scientific">Candidatus Pristimantibacillus lignocellulolyticus</name>
    <dbReference type="NCBI Taxonomy" id="2994561"/>
    <lineage>
        <taxon>Bacteria</taxon>
        <taxon>Bacillati</taxon>
        <taxon>Bacillota</taxon>
        <taxon>Bacilli</taxon>
        <taxon>Bacillales</taxon>
        <taxon>Paenibacillaceae</taxon>
        <taxon>Candidatus Pristimantibacillus</taxon>
    </lineage>
</organism>
<feature type="transmembrane region" description="Helical" evidence="1">
    <location>
        <begin position="12"/>
        <end position="30"/>
    </location>
</feature>
<protein>
    <submittedName>
        <fullName evidence="2">Uncharacterized protein</fullName>
    </submittedName>
</protein>
<gene>
    <name evidence="2" type="ORF">NAG76_14405</name>
</gene>
<feature type="transmembrane region" description="Helical" evidence="1">
    <location>
        <begin position="166"/>
        <end position="183"/>
    </location>
</feature>
<keyword evidence="1" id="KW-1133">Transmembrane helix</keyword>
<keyword evidence="1" id="KW-0812">Transmembrane</keyword>
<dbReference type="KEGG" id="plig:NAG76_14405"/>
<dbReference type="Proteomes" id="UP001056756">
    <property type="component" value="Chromosome"/>
</dbReference>
<evidence type="ECO:0000256" key="1">
    <source>
        <dbReference type="SAM" id="Phobius"/>
    </source>
</evidence>
<dbReference type="AlphaFoldDB" id="A0A9J6ZAR0"/>
<reference evidence="2" key="1">
    <citation type="submission" date="2022-05" db="EMBL/GenBank/DDBJ databases">
        <title>Novel bacterial taxa in a minimal lignocellulolytic consortium and its capacity to transform plastics disclosed by genome-resolved metagenomics.</title>
        <authorList>
            <person name="Rodriguez C.A.D."/>
            <person name="Diaz-Garcia L."/>
            <person name="Herrera K."/>
            <person name="Tarazona N.A."/>
            <person name="Sproer C."/>
            <person name="Overmann J."/>
            <person name="Jimenez D.J."/>
        </authorList>
    </citation>
    <scope>NUCLEOTIDE SEQUENCE</scope>
    <source>
        <strain evidence="2">MAG5</strain>
    </source>
</reference>
<sequence length="221" mass="25674">MKLAYMIVIIKRLLIAIVFISIVVWAYYYYSEKIFYINDIKYSENALEPKNITYYTASGGNEIRLIKHEDYRELDISGKIFKIEETKVDVLEKTFIVTYPSGKTYTVRNYNSNDLLLAFDENDEMYISTVAYSNNGPIFTSNEQHYHPSSLVSAAYEEYHERQGNLIIFILSLILFVLSWLLFSNKSLQMFIFHLSYGLDVVDPEPSDFYFATTKLGALVA</sequence>
<evidence type="ECO:0000313" key="2">
    <source>
        <dbReference type="EMBL" id="URN93032.1"/>
    </source>
</evidence>
<evidence type="ECO:0000313" key="3">
    <source>
        <dbReference type="Proteomes" id="UP001056756"/>
    </source>
</evidence>
<dbReference type="EMBL" id="CP097899">
    <property type="protein sequence ID" value="URN93032.1"/>
    <property type="molecule type" value="Genomic_DNA"/>
</dbReference>
<accession>A0A9J6ZAR0</accession>
<keyword evidence="1" id="KW-0472">Membrane</keyword>